<feature type="region of interest" description="Disordered" evidence="1">
    <location>
        <begin position="477"/>
        <end position="500"/>
    </location>
</feature>
<dbReference type="Proteomes" id="UP000186601">
    <property type="component" value="Unassembled WGS sequence"/>
</dbReference>
<sequence length="500" mass="57213">MLALRSELRPGDHFNPLLGLSGINVHNDTTVELLHTYALGVDKYIWHATNSKWNGDTDSVYAARLRSTSIDGLSIPPIRGDYLIQYKNNLIGKHFKTLQQVGVFHLYDGLCAPVIFDLWKATGELGAMLWYHNIKDMTQYLADLQILIDNLLDIWAAIDPRKIFLKTKLHVLLHAIQDIPEHGPLILYSTEIFECWNAIFRFCSILSNHQAPSRDIALSLADMERFKHQVSGGWWKNDVGEYVRGGEKVRAFLHKNSQLQRRLGWVDMSQMVSDNSVGSVKPFSQRKQALTIWASALSALPNSDIPPMPLQADPSLVVEQHGLTLDLFPIDRSNIYLPNDGEDARVWLRCKHLVSQAKDICRSKSWIFFREEGQKNVLFVFNAQHDCRHCGCKLTGEIRIIQEREETRRTQKNLEHAPVERYLVNMHALHNAAAMREILPRHLWSPKPYLNNRMEKHAEYATHLRMTGPTKRAAAVAKSAETRARNKKAKEDLATVRVDK</sequence>
<dbReference type="OrthoDB" id="2791548at2759"/>
<dbReference type="PANTHER" id="PTHR31912:SF34">
    <property type="entry name" value="NOTOCHORD-RELATED PROTEIN"/>
    <property type="match status" value="1"/>
</dbReference>
<evidence type="ECO:0000256" key="1">
    <source>
        <dbReference type="SAM" id="MobiDB-lite"/>
    </source>
</evidence>
<evidence type="ECO:0000313" key="2">
    <source>
        <dbReference type="EMBL" id="PSR72982.1"/>
    </source>
</evidence>
<dbReference type="PANTHER" id="PTHR31912">
    <property type="entry name" value="IP13529P"/>
    <property type="match status" value="1"/>
</dbReference>
<evidence type="ECO:0008006" key="4">
    <source>
        <dbReference type="Google" id="ProtNLM"/>
    </source>
</evidence>
<organism evidence="2 3">
    <name type="scientific">Hermanssonia centrifuga</name>
    <dbReference type="NCBI Taxonomy" id="98765"/>
    <lineage>
        <taxon>Eukaryota</taxon>
        <taxon>Fungi</taxon>
        <taxon>Dikarya</taxon>
        <taxon>Basidiomycota</taxon>
        <taxon>Agaricomycotina</taxon>
        <taxon>Agaricomycetes</taxon>
        <taxon>Polyporales</taxon>
        <taxon>Meruliaceae</taxon>
        <taxon>Hermanssonia</taxon>
    </lineage>
</organism>
<evidence type="ECO:0000313" key="3">
    <source>
        <dbReference type="Proteomes" id="UP000186601"/>
    </source>
</evidence>
<keyword evidence="3" id="KW-1185">Reference proteome</keyword>
<protein>
    <recommendedName>
        <fullName evidence="4">Transposase</fullName>
    </recommendedName>
</protein>
<accession>A0A2R6NLU1</accession>
<gene>
    <name evidence="2" type="ORF">PHLCEN_2v11148</name>
</gene>
<reference evidence="2 3" key="1">
    <citation type="submission" date="2018-02" db="EMBL/GenBank/DDBJ databases">
        <title>Genome sequence of the basidiomycete white-rot fungus Phlebia centrifuga.</title>
        <authorList>
            <person name="Granchi Z."/>
            <person name="Peng M."/>
            <person name="de Vries R.P."/>
            <person name="Hilden K."/>
            <person name="Makela M.R."/>
            <person name="Grigoriev I."/>
            <person name="Riley R."/>
        </authorList>
    </citation>
    <scope>NUCLEOTIDE SEQUENCE [LARGE SCALE GENOMIC DNA]</scope>
    <source>
        <strain evidence="2 3">FBCC195</strain>
    </source>
</reference>
<name>A0A2R6NLU1_9APHY</name>
<dbReference type="EMBL" id="MLYV02001120">
    <property type="protein sequence ID" value="PSR72982.1"/>
    <property type="molecule type" value="Genomic_DNA"/>
</dbReference>
<dbReference type="STRING" id="98765.A0A2R6NLU1"/>
<proteinExistence type="predicted"/>
<dbReference type="AlphaFoldDB" id="A0A2R6NLU1"/>
<feature type="compositionally biased region" description="Basic and acidic residues" evidence="1">
    <location>
        <begin position="480"/>
        <end position="500"/>
    </location>
</feature>
<comment type="caution">
    <text evidence="2">The sequence shown here is derived from an EMBL/GenBank/DDBJ whole genome shotgun (WGS) entry which is preliminary data.</text>
</comment>